<reference evidence="1" key="1">
    <citation type="journal article" date="2019" name="PLoS Negl. Trop. Dis.">
        <title>Revisiting the worldwide diversity of Leptospira species in the environment.</title>
        <authorList>
            <person name="Vincent A.T."/>
            <person name="Schiettekatte O."/>
            <person name="Bourhy P."/>
            <person name="Veyrier F.J."/>
            <person name="Picardeau M."/>
        </authorList>
    </citation>
    <scope>NUCLEOTIDE SEQUENCE [LARGE SCALE GENOMIC DNA]</scope>
    <source>
        <strain evidence="1">201702692</strain>
    </source>
</reference>
<sequence>MNSYEVKFNQVIDEYKNLFGKSAFVTIPFENNQKSQKNVRLFNWFKTTKNKKIDFYDRFGDIEEDNVLDKYIIDNGDDQIFAPELREGVVPFAYIIDDWATGNDYQVEGILMIDLRESKHPVLIAEVDGTIDGQTPFQNVSFKSLNITSGKIKVDD</sequence>
<protein>
    <submittedName>
        <fullName evidence="1">Uncharacterized protein</fullName>
    </submittedName>
</protein>
<evidence type="ECO:0000313" key="1">
    <source>
        <dbReference type="EMBL" id="TGL44373.1"/>
    </source>
</evidence>
<evidence type="ECO:0000313" key="2">
    <source>
        <dbReference type="Proteomes" id="UP000298125"/>
    </source>
</evidence>
<keyword evidence="2" id="KW-1185">Reference proteome</keyword>
<dbReference type="EMBL" id="RQGA01000003">
    <property type="protein sequence ID" value="TGL44373.1"/>
    <property type="molecule type" value="Genomic_DNA"/>
</dbReference>
<proteinExistence type="predicted"/>
<name>A0A4R9JHM0_9LEPT</name>
<dbReference type="OrthoDB" id="327674at2"/>
<dbReference type="RefSeq" id="WP_135576047.1">
    <property type="nucleotide sequence ID" value="NZ_RQGA01000003.1"/>
</dbReference>
<accession>A0A4R9JHM0</accession>
<dbReference type="AlphaFoldDB" id="A0A4R9JHM0"/>
<organism evidence="1 2">
    <name type="scientific">Leptospira perdikensis</name>
    <dbReference type="NCBI Taxonomy" id="2484948"/>
    <lineage>
        <taxon>Bacteria</taxon>
        <taxon>Pseudomonadati</taxon>
        <taxon>Spirochaetota</taxon>
        <taxon>Spirochaetia</taxon>
        <taxon>Leptospirales</taxon>
        <taxon>Leptospiraceae</taxon>
        <taxon>Leptospira</taxon>
    </lineage>
</organism>
<dbReference type="Proteomes" id="UP000298125">
    <property type="component" value="Unassembled WGS sequence"/>
</dbReference>
<gene>
    <name evidence="1" type="ORF">EHQ49_02555</name>
</gene>
<comment type="caution">
    <text evidence="1">The sequence shown here is derived from an EMBL/GenBank/DDBJ whole genome shotgun (WGS) entry which is preliminary data.</text>
</comment>